<evidence type="ECO:0000256" key="1">
    <source>
        <dbReference type="SAM" id="MobiDB-lite"/>
    </source>
</evidence>
<keyword evidence="2" id="KW-1133">Transmembrane helix</keyword>
<proteinExistence type="predicted"/>
<keyword evidence="2" id="KW-0812">Transmembrane</keyword>
<comment type="caution">
    <text evidence="3">The sequence shown here is derived from an EMBL/GenBank/DDBJ whole genome shotgun (WGS) entry which is preliminary data.</text>
</comment>
<gene>
    <name evidence="3" type="ORF">PU560_15895</name>
</gene>
<dbReference type="InterPro" id="IPR046291">
    <property type="entry name" value="DUF6328"/>
</dbReference>
<dbReference type="EMBL" id="JARACI010001173">
    <property type="protein sequence ID" value="MDD9207939.1"/>
    <property type="molecule type" value="Genomic_DNA"/>
</dbReference>
<dbReference type="Proteomes" id="UP001165561">
    <property type="component" value="Unassembled WGS sequence"/>
</dbReference>
<evidence type="ECO:0000313" key="3">
    <source>
        <dbReference type="EMBL" id="MDD9207939.1"/>
    </source>
</evidence>
<feature type="transmembrane region" description="Helical" evidence="2">
    <location>
        <begin position="116"/>
        <end position="135"/>
    </location>
</feature>
<evidence type="ECO:0000313" key="4">
    <source>
        <dbReference type="Proteomes" id="UP001165561"/>
    </source>
</evidence>
<feature type="transmembrane region" description="Helical" evidence="2">
    <location>
        <begin position="141"/>
        <end position="162"/>
    </location>
</feature>
<feature type="compositionally biased region" description="Basic and acidic residues" evidence="1">
    <location>
        <begin position="9"/>
        <end position="29"/>
    </location>
</feature>
<protein>
    <submittedName>
        <fullName evidence="3">DUF6328 family protein</fullName>
    </submittedName>
</protein>
<feature type="region of interest" description="Disordered" evidence="1">
    <location>
        <begin position="1"/>
        <end position="29"/>
    </location>
</feature>
<organism evidence="3 4">
    <name type="scientific">Georgenia halotolerans</name>
    <dbReference type="NCBI Taxonomy" id="3028317"/>
    <lineage>
        <taxon>Bacteria</taxon>
        <taxon>Bacillati</taxon>
        <taxon>Actinomycetota</taxon>
        <taxon>Actinomycetes</taxon>
        <taxon>Micrococcales</taxon>
        <taxon>Bogoriellaceae</taxon>
        <taxon>Georgenia</taxon>
    </lineage>
</organism>
<evidence type="ECO:0000256" key="2">
    <source>
        <dbReference type="SAM" id="Phobius"/>
    </source>
</evidence>
<feature type="transmembrane region" description="Helical" evidence="2">
    <location>
        <begin position="72"/>
        <end position="95"/>
    </location>
</feature>
<keyword evidence="2" id="KW-0472">Membrane</keyword>
<keyword evidence="4" id="KW-1185">Reference proteome</keyword>
<dbReference type="Pfam" id="PF19853">
    <property type="entry name" value="DUF6328"/>
    <property type="match status" value="1"/>
</dbReference>
<name>A0ABT5U3A0_9MICO</name>
<reference evidence="3" key="1">
    <citation type="submission" date="2023-02" db="EMBL/GenBank/DDBJ databases">
        <title>Georgenia sp.10Sc9-8, isolated from a soil sample collected from the Taklamakan desert.</title>
        <authorList>
            <person name="Liu S."/>
        </authorList>
    </citation>
    <scope>NUCLEOTIDE SEQUENCE</scope>
    <source>
        <strain evidence="3">10Sc9-8</strain>
    </source>
</reference>
<sequence length="177" mass="19235">MDPGRPGGTRREPGATQREQGRLETPEERSDRNWVELLQELRVTQTGAQILTGFLLTLPFQGRFTELTSTQVGIYLVLVLLAATTTVLVVAPVSLHRLRFQRRVKREVVQIGHRTAMVGLAFLALVVTGTVLLIFDVVVGRGAAVVAAGSVLLLVAVAWLLVPTVFARVRSGGEEEA</sequence>
<accession>A0ABT5U3A0</accession>